<evidence type="ECO:0000256" key="4">
    <source>
        <dbReference type="ARBA" id="ARBA00032089"/>
    </source>
</evidence>
<evidence type="ECO:0000256" key="3">
    <source>
        <dbReference type="ARBA" id="ARBA00022960"/>
    </source>
</evidence>
<keyword evidence="3" id="KW-0133">Cell shape</keyword>
<sequence length="280" mass="31352">MKKYKKSFTISDKQSFFIILIPIIILLILLDSRNLLYFFRNGLSFIYEPVAVSGSQIGKGIKDYFLTFSQISDFRDEYNQMKIDIFEKDINNAYYQTIFEEKLALEKQLNVANKEAHYLKAKVVGYDSDSIRINVGSEDGVVVGDTVLFGNMFVGIVHGVDLNGSLVILPYSKNSSFEVFISPSGIENGVVTEKTEVFSKAVVKGVGDHIDIENISSESLVQDGDIVVSNDKKINQYLVIGKIANISSNPAEASRRGNVVPLIDYNDLMTVFVDIRKEEI</sequence>
<dbReference type="InterPro" id="IPR042177">
    <property type="entry name" value="Cell/Rod_1"/>
</dbReference>
<dbReference type="InterPro" id="IPR042175">
    <property type="entry name" value="Cell/Rod_MreC_2"/>
</dbReference>
<gene>
    <name evidence="7" type="ORF">GX656_00305</name>
</gene>
<feature type="transmembrane region" description="Helical" evidence="5">
    <location>
        <begin position="16"/>
        <end position="39"/>
    </location>
</feature>
<accession>A0A847D0V8</accession>
<evidence type="ECO:0000259" key="6">
    <source>
        <dbReference type="Pfam" id="PF04085"/>
    </source>
</evidence>
<name>A0A847D0V8_9BACT</name>
<evidence type="ECO:0000256" key="5">
    <source>
        <dbReference type="SAM" id="Phobius"/>
    </source>
</evidence>
<feature type="domain" description="Rod shape-determining protein MreC beta-barrel core" evidence="6">
    <location>
        <begin position="128"/>
        <end position="273"/>
    </location>
</feature>
<dbReference type="Gene3D" id="2.40.10.350">
    <property type="entry name" value="Rod shape-determining protein MreC, domain 2"/>
    <property type="match status" value="1"/>
</dbReference>
<dbReference type="Proteomes" id="UP000545876">
    <property type="component" value="Unassembled WGS sequence"/>
</dbReference>
<dbReference type="PANTHER" id="PTHR34138:SF1">
    <property type="entry name" value="CELL SHAPE-DETERMINING PROTEIN MREC"/>
    <property type="match status" value="1"/>
</dbReference>
<reference evidence="7 8" key="1">
    <citation type="journal article" date="2020" name="Biotechnol. Biofuels">
        <title>New insights from the biogas microbiome by comprehensive genome-resolved metagenomics of nearly 1600 species originating from multiple anaerobic digesters.</title>
        <authorList>
            <person name="Campanaro S."/>
            <person name="Treu L."/>
            <person name="Rodriguez-R L.M."/>
            <person name="Kovalovszki A."/>
            <person name="Ziels R.M."/>
            <person name="Maus I."/>
            <person name="Zhu X."/>
            <person name="Kougias P.G."/>
            <person name="Basile A."/>
            <person name="Luo G."/>
            <person name="Schluter A."/>
            <person name="Konstantinidis K.T."/>
            <person name="Angelidaki I."/>
        </authorList>
    </citation>
    <scope>NUCLEOTIDE SEQUENCE [LARGE SCALE GENOMIC DNA]</scope>
    <source>
        <strain evidence="7">AS06rmzACSIP_65</strain>
    </source>
</reference>
<dbReference type="PANTHER" id="PTHR34138">
    <property type="entry name" value="CELL SHAPE-DETERMINING PROTEIN MREC"/>
    <property type="match status" value="1"/>
</dbReference>
<dbReference type="Gene3D" id="2.40.10.340">
    <property type="entry name" value="Rod shape-determining protein MreC, domain 1"/>
    <property type="match status" value="1"/>
</dbReference>
<comment type="similarity">
    <text evidence="1">Belongs to the MreC family.</text>
</comment>
<keyword evidence="5" id="KW-1133">Transmembrane helix</keyword>
<evidence type="ECO:0000256" key="2">
    <source>
        <dbReference type="ARBA" id="ARBA00013855"/>
    </source>
</evidence>
<dbReference type="GO" id="GO:0005886">
    <property type="term" value="C:plasma membrane"/>
    <property type="evidence" value="ECO:0007669"/>
    <property type="project" value="TreeGrafter"/>
</dbReference>
<protein>
    <recommendedName>
        <fullName evidence="2">Cell shape-determining protein MreC</fullName>
    </recommendedName>
    <alternativeName>
        <fullName evidence="4">Cell shape protein MreC</fullName>
    </alternativeName>
</protein>
<evidence type="ECO:0000313" key="7">
    <source>
        <dbReference type="EMBL" id="NLD25070.1"/>
    </source>
</evidence>
<dbReference type="AlphaFoldDB" id="A0A847D0V8"/>
<organism evidence="7 8">
    <name type="scientific">Candidatus Dojkabacteria bacterium</name>
    <dbReference type="NCBI Taxonomy" id="2099670"/>
    <lineage>
        <taxon>Bacteria</taxon>
        <taxon>Candidatus Dojkabacteria</taxon>
    </lineage>
</organism>
<dbReference type="Pfam" id="PF04085">
    <property type="entry name" value="MreC"/>
    <property type="match status" value="1"/>
</dbReference>
<proteinExistence type="inferred from homology"/>
<comment type="caution">
    <text evidence="7">The sequence shown here is derived from an EMBL/GenBank/DDBJ whole genome shotgun (WGS) entry which is preliminary data.</text>
</comment>
<dbReference type="GO" id="GO:0008360">
    <property type="term" value="P:regulation of cell shape"/>
    <property type="evidence" value="ECO:0007669"/>
    <property type="project" value="UniProtKB-KW"/>
</dbReference>
<dbReference type="InterPro" id="IPR055342">
    <property type="entry name" value="MreC_beta-barrel_core"/>
</dbReference>
<keyword evidence="5" id="KW-0812">Transmembrane</keyword>
<keyword evidence="5" id="KW-0472">Membrane</keyword>
<dbReference type="EMBL" id="JAAZBX010000001">
    <property type="protein sequence ID" value="NLD25070.1"/>
    <property type="molecule type" value="Genomic_DNA"/>
</dbReference>
<dbReference type="InterPro" id="IPR007221">
    <property type="entry name" value="MreC"/>
</dbReference>
<evidence type="ECO:0000256" key="1">
    <source>
        <dbReference type="ARBA" id="ARBA00009369"/>
    </source>
</evidence>
<evidence type="ECO:0000313" key="8">
    <source>
        <dbReference type="Proteomes" id="UP000545876"/>
    </source>
</evidence>